<proteinExistence type="predicted"/>
<feature type="chain" id="PRO_5003778609" evidence="2">
    <location>
        <begin position="28"/>
        <end position="308"/>
    </location>
</feature>
<keyword evidence="2" id="KW-0732">Signal</keyword>
<dbReference type="AlphaFoldDB" id="J4C7G6"/>
<evidence type="ECO:0000256" key="1">
    <source>
        <dbReference type="SAM" id="Coils"/>
    </source>
</evidence>
<evidence type="ECO:0000313" key="3">
    <source>
        <dbReference type="EMBL" id="BAM39003.1"/>
    </source>
</evidence>
<evidence type="ECO:0000256" key="2">
    <source>
        <dbReference type="SAM" id="SignalP"/>
    </source>
</evidence>
<dbReference type="KEGG" id="tot:TOT_010000468"/>
<gene>
    <name evidence="3" type="ORF">TOT_010000468</name>
</gene>
<dbReference type="InterPro" id="IPR007480">
    <property type="entry name" value="DUF529"/>
</dbReference>
<feature type="coiled-coil region" evidence="1">
    <location>
        <begin position="263"/>
        <end position="290"/>
    </location>
</feature>
<accession>J4C7G6</accession>
<dbReference type="Proteomes" id="UP000003786">
    <property type="component" value="Chromosome 1"/>
</dbReference>
<reference evidence="3 4" key="1">
    <citation type="journal article" date="2012" name="MBio">
        <title>Comparative genome analysis of three eukaryotic parasites with differing abilities to transform leukocytes reveals key mediators of Theileria-induced leukocyte transformation.</title>
        <authorList>
            <person name="Hayashida K."/>
            <person name="Hara Y."/>
            <person name="Abe T."/>
            <person name="Yamasaki C."/>
            <person name="Toyoda A."/>
            <person name="Kosuge T."/>
            <person name="Suzuki Y."/>
            <person name="Sato Y."/>
            <person name="Kawashima S."/>
            <person name="Katayama T."/>
            <person name="Wakaguri H."/>
            <person name="Inoue N."/>
            <person name="Homma K."/>
            <person name="Tada-Umezaki M."/>
            <person name="Yagi Y."/>
            <person name="Fujii Y."/>
            <person name="Habara T."/>
            <person name="Kanehisa M."/>
            <person name="Watanabe H."/>
            <person name="Ito K."/>
            <person name="Gojobori T."/>
            <person name="Sugawara H."/>
            <person name="Imanishi T."/>
            <person name="Weir W."/>
            <person name="Gardner M."/>
            <person name="Pain A."/>
            <person name="Shiels B."/>
            <person name="Hattori M."/>
            <person name="Nene V."/>
            <person name="Sugimoto C."/>
        </authorList>
    </citation>
    <scope>NUCLEOTIDE SEQUENCE [LARGE SCALE GENOMIC DNA]</scope>
    <source>
        <strain evidence="3 4">Shintoku</strain>
    </source>
</reference>
<dbReference type="RefSeq" id="XP_009689304.1">
    <property type="nucleotide sequence ID" value="XM_009691009.1"/>
</dbReference>
<keyword evidence="4" id="KW-1185">Reference proteome</keyword>
<protein>
    <submittedName>
        <fullName evidence="3">Uncharacterized protein</fullName>
    </submittedName>
</protein>
<dbReference type="Pfam" id="PF04385">
    <property type="entry name" value="FAINT"/>
    <property type="match status" value="1"/>
</dbReference>
<feature type="signal peptide" evidence="2">
    <location>
        <begin position="1"/>
        <end position="27"/>
    </location>
</feature>
<dbReference type="EMBL" id="AP011946">
    <property type="protein sequence ID" value="BAM39003.1"/>
    <property type="molecule type" value="Genomic_DNA"/>
</dbReference>
<sequence>MKRSSVFKGVLVYLLVSLRESVCFTSAKWPAPANKIPIDLDLSAKESTYNYMYSTSDNSNIYIALNNVVFKSIRYEDKLMWTADNHTEYSTQVIYSPDYFVTLVLLDGNLKHFKFVGDLFFEVGLNELPTALNVDLKYTSYEYEYAPISNGHMFQAKSYYRFSSVKAGENVLFTAKTPEECAYVVSVTGTNFMTLLQLNGEIKQFKLLKNGWVSYTPNAELPKLSEGLPSQDYRQENREKFMDGCKMYFSQTFKDCPNLAMENARLRSELQHLDDELSTLKQDYDQFRSRVASLDNSIERMAESIILV</sequence>
<name>J4C7G6_THEOR</name>
<dbReference type="GeneID" id="20713378"/>
<organism evidence="3 4">
    <name type="scientific">Theileria orientalis strain Shintoku</name>
    <dbReference type="NCBI Taxonomy" id="869250"/>
    <lineage>
        <taxon>Eukaryota</taxon>
        <taxon>Sar</taxon>
        <taxon>Alveolata</taxon>
        <taxon>Apicomplexa</taxon>
        <taxon>Aconoidasida</taxon>
        <taxon>Piroplasmida</taxon>
        <taxon>Theileriidae</taxon>
        <taxon>Theileria</taxon>
    </lineage>
</organism>
<keyword evidence="1" id="KW-0175">Coiled coil</keyword>
<dbReference type="OrthoDB" id="10312842at2759"/>
<evidence type="ECO:0000313" key="4">
    <source>
        <dbReference type="Proteomes" id="UP000003786"/>
    </source>
</evidence>
<dbReference type="VEuPathDB" id="PiroplasmaDB:TOT_010000468"/>